<protein>
    <submittedName>
        <fullName evidence="2">Acetylxylan esterase</fullName>
    </submittedName>
</protein>
<dbReference type="InterPro" id="IPR050261">
    <property type="entry name" value="FrsA_esterase"/>
</dbReference>
<dbReference type="Proteomes" id="UP000266441">
    <property type="component" value="Unassembled WGS sequence"/>
</dbReference>
<name>A0A399CYX0_9BACT</name>
<accession>A0A399CYX0</accession>
<keyword evidence="1" id="KW-1133">Transmembrane helix</keyword>
<evidence type="ECO:0000313" key="3">
    <source>
        <dbReference type="Proteomes" id="UP000266441"/>
    </source>
</evidence>
<dbReference type="SUPFAM" id="SSF53474">
    <property type="entry name" value="alpha/beta-Hydrolases"/>
    <property type="match status" value="1"/>
</dbReference>
<evidence type="ECO:0000313" key="2">
    <source>
        <dbReference type="EMBL" id="RIH64629.1"/>
    </source>
</evidence>
<dbReference type="InterPro" id="IPR029058">
    <property type="entry name" value="AB_hydrolase_fold"/>
</dbReference>
<feature type="transmembrane region" description="Helical" evidence="1">
    <location>
        <begin position="20"/>
        <end position="39"/>
    </location>
</feature>
<dbReference type="EMBL" id="QWET01000009">
    <property type="protein sequence ID" value="RIH64629.1"/>
    <property type="molecule type" value="Genomic_DNA"/>
</dbReference>
<keyword evidence="1" id="KW-0812">Transmembrane</keyword>
<proteinExistence type="predicted"/>
<dbReference type="Gene3D" id="3.40.50.1820">
    <property type="entry name" value="alpha/beta hydrolase"/>
    <property type="match status" value="1"/>
</dbReference>
<dbReference type="PANTHER" id="PTHR22946:SF8">
    <property type="entry name" value="ACETYL XYLAN ESTERASE DOMAIN-CONTAINING PROTEIN"/>
    <property type="match status" value="1"/>
</dbReference>
<reference evidence="2 3" key="1">
    <citation type="journal article" date="2015" name="Int. J. Syst. Evol. Microbiol.">
        <title>Mariniphaga sediminis sp. nov., isolated from coastal sediment.</title>
        <authorList>
            <person name="Wang F.Q."/>
            <person name="Shen Q.Y."/>
            <person name="Chen G.J."/>
            <person name="Du Z.J."/>
        </authorList>
    </citation>
    <scope>NUCLEOTIDE SEQUENCE [LARGE SCALE GENOMIC DNA]</scope>
    <source>
        <strain evidence="2 3">SY21</strain>
    </source>
</reference>
<dbReference type="PANTHER" id="PTHR22946">
    <property type="entry name" value="DIENELACTONE HYDROLASE DOMAIN-CONTAINING PROTEIN-RELATED"/>
    <property type="match status" value="1"/>
</dbReference>
<sequence>MYYKKLNFDNFKIKKMKQIFLSKLYVVLMATLFTVHSVAQDNMLCVGRHWTEDEANLKMKEFAAEWNNLESWEQRAATIKEGIIKGMKLDQMPKIEGNFNAQITNTRKFDGYIVENIRIESFPGFYITGNLYRPVNAKEKNAAVLSPHGHLKDKRLTHYVQKRCAVLARMGAIVFAYDMVGHGDSHQVDSHNIPIALLLQTWNSKRVLEYLLSRSDVDPERTGITGGSGGGTQTFILAAIDERIKVSVPCVQVSAHFFGGCVCESGMPIHKSKNHQTNNVEIAALCAPRPMLLISNGNDWTRNTPRIEYPYIQKVYTLYDAEHKVENVHLPAEKHDYGYSKRSVMYNFFAYHLKLNTGAVSWTPSVNEDFVTILPEEQLKVYTSDNPMPADALKGNKAIMDYLNLQ</sequence>
<comment type="caution">
    <text evidence="2">The sequence shown here is derived from an EMBL/GenBank/DDBJ whole genome shotgun (WGS) entry which is preliminary data.</text>
</comment>
<keyword evidence="1" id="KW-0472">Membrane</keyword>
<organism evidence="2 3">
    <name type="scientific">Mariniphaga sediminis</name>
    <dbReference type="NCBI Taxonomy" id="1628158"/>
    <lineage>
        <taxon>Bacteria</taxon>
        <taxon>Pseudomonadati</taxon>
        <taxon>Bacteroidota</taxon>
        <taxon>Bacteroidia</taxon>
        <taxon>Marinilabiliales</taxon>
        <taxon>Prolixibacteraceae</taxon>
        <taxon>Mariniphaga</taxon>
    </lineage>
</organism>
<evidence type="ECO:0000256" key="1">
    <source>
        <dbReference type="SAM" id="Phobius"/>
    </source>
</evidence>
<keyword evidence="3" id="KW-1185">Reference proteome</keyword>
<gene>
    <name evidence="2" type="ORF">D1164_13370</name>
</gene>
<dbReference type="AlphaFoldDB" id="A0A399CYX0"/>
<dbReference type="ESTHER" id="9bact-a0a399cyx0">
    <property type="family name" value="Pectin_methylesterase"/>
</dbReference>